<dbReference type="OrthoDB" id="2504811at2759"/>
<name>A0A5B0QUX8_PUCGR</name>
<dbReference type="Proteomes" id="UP000325313">
    <property type="component" value="Unassembled WGS sequence"/>
</dbReference>
<evidence type="ECO:0000313" key="2">
    <source>
        <dbReference type="EMBL" id="KAA1117091.1"/>
    </source>
</evidence>
<sequence length="262" mass="29579">MPYRTTQNPSPLIPSVPQLDGNLVTFTSWRSRLKDVLAIQGVLDIVQGKIPRPPAESPDSKPIVHTKRSWNPEDFCLDWDHLLDMARSTIKLTLSVGLSIRYCDLKPASKLYNVICEAYKKNTWARRLALEDAFWTAKHNPNIPIAKWIARICNAATDLAMVKLRPKNQQICDCLLRGLNDSWKPIRDHLVYLLNEVSLDNAIAHDYQTISTAKCYPRCQISEFGDCGAFLAAHTLEDLHRKLPNMAAQCCEPSSPAPTRFG</sequence>
<organism evidence="2 4">
    <name type="scientific">Puccinia graminis f. sp. tritici</name>
    <dbReference type="NCBI Taxonomy" id="56615"/>
    <lineage>
        <taxon>Eukaryota</taxon>
        <taxon>Fungi</taxon>
        <taxon>Dikarya</taxon>
        <taxon>Basidiomycota</taxon>
        <taxon>Pucciniomycotina</taxon>
        <taxon>Pucciniomycetes</taxon>
        <taxon>Pucciniales</taxon>
        <taxon>Pucciniaceae</taxon>
        <taxon>Puccinia</taxon>
    </lineage>
</organism>
<keyword evidence="3" id="KW-1185">Reference proteome</keyword>
<dbReference type="EMBL" id="VSWC01000066">
    <property type="protein sequence ID" value="KAA1097945.1"/>
    <property type="molecule type" value="Genomic_DNA"/>
</dbReference>
<evidence type="ECO:0000313" key="1">
    <source>
        <dbReference type="EMBL" id="KAA1097945.1"/>
    </source>
</evidence>
<accession>A0A5B0QUX8</accession>
<evidence type="ECO:0000313" key="3">
    <source>
        <dbReference type="Proteomes" id="UP000324748"/>
    </source>
</evidence>
<reference evidence="3 4" key="1">
    <citation type="submission" date="2019-05" db="EMBL/GenBank/DDBJ databases">
        <title>Emergence of the Ug99 lineage of the wheat stem rust pathogen through somatic hybridization.</title>
        <authorList>
            <person name="Li F."/>
            <person name="Upadhyaya N.M."/>
            <person name="Sperschneider J."/>
            <person name="Matny O."/>
            <person name="Nguyen-Phuc H."/>
            <person name="Mago R."/>
            <person name="Raley C."/>
            <person name="Miller M.E."/>
            <person name="Silverstein K.A.T."/>
            <person name="Henningsen E."/>
            <person name="Hirsch C.D."/>
            <person name="Visser B."/>
            <person name="Pretorius Z.A."/>
            <person name="Steffenson B.J."/>
            <person name="Schwessinger B."/>
            <person name="Dodds P.N."/>
            <person name="Figueroa M."/>
        </authorList>
    </citation>
    <scope>NUCLEOTIDE SEQUENCE [LARGE SCALE GENOMIC DNA]</scope>
    <source>
        <strain evidence="1">21-0</strain>
        <strain evidence="2 4">Ug99</strain>
    </source>
</reference>
<gene>
    <name evidence="1" type="ORF">PGT21_024803</name>
    <name evidence="2" type="ORF">PGTUg99_035527</name>
</gene>
<evidence type="ECO:0000313" key="4">
    <source>
        <dbReference type="Proteomes" id="UP000325313"/>
    </source>
</evidence>
<protein>
    <submittedName>
        <fullName evidence="2">Uncharacterized protein</fullName>
    </submittedName>
</protein>
<comment type="caution">
    <text evidence="2">The sequence shown here is derived from an EMBL/GenBank/DDBJ whole genome shotgun (WGS) entry which is preliminary data.</text>
</comment>
<dbReference type="Pfam" id="PF14223">
    <property type="entry name" value="Retrotran_gag_2"/>
    <property type="match status" value="1"/>
</dbReference>
<proteinExistence type="predicted"/>
<dbReference type="AlphaFoldDB" id="A0A5B0QUX8"/>
<dbReference type="Proteomes" id="UP000324748">
    <property type="component" value="Unassembled WGS sequence"/>
</dbReference>
<dbReference type="EMBL" id="VDEP01000270">
    <property type="protein sequence ID" value="KAA1117091.1"/>
    <property type="molecule type" value="Genomic_DNA"/>
</dbReference>